<comment type="caution">
    <text evidence="1">The sequence shown here is derived from an EMBL/GenBank/DDBJ whole genome shotgun (WGS) entry which is preliminary data.</text>
</comment>
<dbReference type="Proteomes" id="UP000007814">
    <property type="component" value="Unassembled WGS sequence"/>
</dbReference>
<proteinExistence type="predicted"/>
<dbReference type="AlphaFoldDB" id="J3JIL9"/>
<reference evidence="1 2" key="1">
    <citation type="submission" date="2012-07" db="EMBL/GenBank/DDBJ databases">
        <authorList>
            <person name="Durkin A.S."/>
            <person name="McCorrison J."/>
            <person name="Torralba M."/>
            <person name="Gillis M."/>
            <person name="Methe B."/>
            <person name="Sutton G."/>
            <person name="Nelson K.E."/>
        </authorList>
    </citation>
    <scope>NUCLEOTIDE SEQUENCE [LARGE SCALE GENOMIC DNA]</scope>
    <source>
        <strain evidence="2">ATCC 12104 / DSM 43013 / CCUG 2238 / JCM 8349 / NCTC 10301 / Howell 279</strain>
    </source>
</reference>
<organism evidence="1 2">
    <name type="scientific">Actinomyces naeslundii (strain ATCC 12104 / DSM 43013 / CCUG 2238 / JCM 8349 / NCTC 10301 / Howell 279)</name>
    <dbReference type="NCBI Taxonomy" id="1115803"/>
    <lineage>
        <taxon>Bacteria</taxon>
        <taxon>Bacillati</taxon>
        <taxon>Actinomycetota</taxon>
        <taxon>Actinomycetes</taxon>
        <taxon>Actinomycetales</taxon>
        <taxon>Actinomycetaceae</taxon>
        <taxon>Actinomyces</taxon>
    </lineage>
</organism>
<dbReference type="EMBL" id="ALJK01000209">
    <property type="protein sequence ID" value="EJN83719.1"/>
    <property type="molecule type" value="Genomic_DNA"/>
</dbReference>
<gene>
    <name evidence="1" type="ORF">HMPREF1129_2519</name>
</gene>
<evidence type="ECO:0000313" key="2">
    <source>
        <dbReference type="Proteomes" id="UP000007814"/>
    </source>
</evidence>
<evidence type="ECO:0000313" key="1">
    <source>
        <dbReference type="EMBL" id="EJN83719.1"/>
    </source>
</evidence>
<accession>J3JIL9</accession>
<protein>
    <submittedName>
        <fullName evidence="1">Uncharacterized protein</fullName>
    </submittedName>
</protein>
<name>J3JIL9_ACTNH</name>
<sequence length="66" mass="7794">MLFRFTLQYTYEYHPAKDLPNNNPILHQLTQNTVGTESSYAETSYSDVFTLLPDALIFVFMSILWW</sequence>